<feature type="transmembrane region" description="Helical" evidence="1">
    <location>
        <begin position="338"/>
        <end position="355"/>
    </location>
</feature>
<keyword evidence="1" id="KW-0472">Membrane</keyword>
<reference evidence="3 4" key="2">
    <citation type="submission" date="2018-11" db="EMBL/GenBank/DDBJ databases">
        <authorList>
            <consortium name="Pathogen Informatics"/>
        </authorList>
    </citation>
    <scope>NUCLEOTIDE SEQUENCE [LARGE SCALE GENOMIC DNA]</scope>
</reference>
<dbReference type="Gene3D" id="1.25.40.10">
    <property type="entry name" value="Tetratricopeptide repeat domain"/>
    <property type="match status" value="1"/>
</dbReference>
<dbReference type="SUPFAM" id="SSF48452">
    <property type="entry name" value="TPR-like"/>
    <property type="match status" value="1"/>
</dbReference>
<dbReference type="GO" id="GO:0007271">
    <property type="term" value="P:synaptic transmission, cholinergic"/>
    <property type="evidence" value="ECO:0007669"/>
    <property type="project" value="TreeGrafter"/>
</dbReference>
<evidence type="ECO:0000313" key="5">
    <source>
        <dbReference type="WBParaSite" id="SBAD_0000263201-mRNA-1"/>
    </source>
</evidence>
<dbReference type="OrthoDB" id="5825498at2759"/>
<dbReference type="WBParaSite" id="SBAD_0000263201-mRNA-1">
    <property type="protein sequence ID" value="SBAD_0000263201-mRNA-1"/>
    <property type="gene ID" value="SBAD_0000263201"/>
</dbReference>
<feature type="domain" description="Rapsyn myristoylation/linker region N-terminal" evidence="2">
    <location>
        <begin position="1"/>
        <end position="80"/>
    </location>
</feature>
<dbReference type="GO" id="GO:1900075">
    <property type="term" value="P:positive regulation of neuromuscular synaptic transmission"/>
    <property type="evidence" value="ECO:0007669"/>
    <property type="project" value="TreeGrafter"/>
</dbReference>
<dbReference type="GO" id="GO:0031594">
    <property type="term" value="C:neuromuscular junction"/>
    <property type="evidence" value="ECO:0007669"/>
    <property type="project" value="TreeGrafter"/>
</dbReference>
<dbReference type="PANTHER" id="PTHR46574">
    <property type="entry name" value="43 KDA RECEPTOR-ASSOCIATED PROTEIN OF THE SYNAPSE"/>
    <property type="match status" value="1"/>
</dbReference>
<evidence type="ECO:0000256" key="1">
    <source>
        <dbReference type="SAM" id="Phobius"/>
    </source>
</evidence>
<protein>
    <submittedName>
        <fullName evidence="5">TPR_REGION domain-containing protein</fullName>
    </submittedName>
</protein>
<dbReference type="Proteomes" id="UP000270296">
    <property type="component" value="Unassembled WGS sequence"/>
</dbReference>
<dbReference type="Pfam" id="PF10579">
    <property type="entry name" value="Rapsyn_N"/>
    <property type="match status" value="1"/>
</dbReference>
<gene>
    <name evidence="3" type="ORF">SBAD_LOCUS2509</name>
</gene>
<organism evidence="5">
    <name type="scientific">Soboliphyme baturini</name>
    <dbReference type="NCBI Taxonomy" id="241478"/>
    <lineage>
        <taxon>Eukaryota</taxon>
        <taxon>Metazoa</taxon>
        <taxon>Ecdysozoa</taxon>
        <taxon>Nematoda</taxon>
        <taxon>Enoplea</taxon>
        <taxon>Dorylaimia</taxon>
        <taxon>Dioctophymatida</taxon>
        <taxon>Dioctophymatoidea</taxon>
        <taxon>Soboliphymatidae</taxon>
        <taxon>Soboliphyme</taxon>
    </lineage>
</organism>
<accession>A0A183IFW5</accession>
<feature type="transmembrane region" description="Helical" evidence="1">
    <location>
        <begin position="362"/>
        <end position="385"/>
    </location>
</feature>
<dbReference type="GO" id="GO:0033130">
    <property type="term" value="F:acetylcholine receptor binding"/>
    <property type="evidence" value="ECO:0007669"/>
    <property type="project" value="InterPro"/>
</dbReference>
<dbReference type="AlphaFoldDB" id="A0A183IFW5"/>
<dbReference type="GO" id="GO:0005886">
    <property type="term" value="C:plasma membrane"/>
    <property type="evidence" value="ECO:0007669"/>
    <property type="project" value="TreeGrafter"/>
</dbReference>
<keyword evidence="1" id="KW-1133">Transmembrane helix</keyword>
<reference evidence="5" key="1">
    <citation type="submission" date="2016-06" db="UniProtKB">
        <authorList>
            <consortium name="WormBaseParasite"/>
        </authorList>
    </citation>
    <scope>IDENTIFICATION</scope>
</reference>
<evidence type="ECO:0000259" key="2">
    <source>
        <dbReference type="Pfam" id="PF10579"/>
    </source>
</evidence>
<sequence>MGQRLVRNQVLRGINLYHMRQFSQAIEAWHGALSQLRNADDKFITHGYLSQIYYEMGNFRYVFMLDHALSQIDIAEEHEDLKMTAEAYLSISLSNQRLACFHRAIFYARLCMKSARNDPELTGTAHLYMAVSFTALGFFNRALEMFNRGQKIAKNSKNSLLEIRISLGFGTLFTELGDFNKAVRFVRNALILIGMLYFDDVRTKYRSFALCHMATALRKLNKFKEASQLIEVITSLMPQNFAASHAFRPPLIMLKCYGRLKRIYALKDDAEQVTLFSAEFDKLIEEMDLKCNFCSKPIGCHQTDLQALPCSDLFHSRYLADPSSFQELLLFNVIARDLIIYILSMQVGFIMLMLCQIQRNPILFEVFLLATTLCFLYPLCKAMIIDSLTMPTPRI</sequence>
<proteinExistence type="predicted"/>
<name>A0A183IFW5_9BILA</name>
<dbReference type="InterPro" id="IPR011990">
    <property type="entry name" value="TPR-like_helical_dom_sf"/>
</dbReference>
<dbReference type="EMBL" id="UZAM01007259">
    <property type="protein sequence ID" value="VDO97870.1"/>
    <property type="molecule type" value="Genomic_DNA"/>
</dbReference>
<keyword evidence="1" id="KW-0812">Transmembrane</keyword>
<dbReference type="GO" id="GO:0043495">
    <property type="term" value="F:protein-membrane adaptor activity"/>
    <property type="evidence" value="ECO:0007669"/>
    <property type="project" value="InterPro"/>
</dbReference>
<keyword evidence="4" id="KW-1185">Reference proteome</keyword>
<evidence type="ECO:0000313" key="4">
    <source>
        <dbReference type="Proteomes" id="UP000270296"/>
    </source>
</evidence>
<dbReference type="InterPro" id="IPR019568">
    <property type="entry name" value="Rapsyn_myristoylation/link_N"/>
</dbReference>
<dbReference type="SMART" id="SM00028">
    <property type="entry name" value="TPR"/>
    <property type="match status" value="4"/>
</dbReference>
<dbReference type="InterPro" id="IPR052480">
    <property type="entry name" value="RAPsyn"/>
</dbReference>
<dbReference type="PANTHER" id="PTHR46574:SF1">
    <property type="entry name" value="43 KDA RECEPTOR-ASSOCIATED PROTEIN OF THE SYNAPSE"/>
    <property type="match status" value="1"/>
</dbReference>
<evidence type="ECO:0000313" key="3">
    <source>
        <dbReference type="EMBL" id="VDO97870.1"/>
    </source>
</evidence>
<dbReference type="InterPro" id="IPR019734">
    <property type="entry name" value="TPR_rpt"/>
</dbReference>